<feature type="transmembrane region" description="Helical" evidence="1">
    <location>
        <begin position="14"/>
        <end position="33"/>
    </location>
</feature>
<evidence type="ECO:0000313" key="3">
    <source>
        <dbReference type="Proteomes" id="UP000176967"/>
    </source>
</evidence>
<dbReference type="GO" id="GO:0005975">
    <property type="term" value="P:carbohydrate metabolic process"/>
    <property type="evidence" value="ECO:0007669"/>
    <property type="project" value="InterPro"/>
</dbReference>
<dbReference type="EMBL" id="MEVL01000004">
    <property type="protein sequence ID" value="OGC62739.1"/>
    <property type="molecule type" value="Genomic_DNA"/>
</dbReference>
<dbReference type="SUPFAM" id="SSF88713">
    <property type="entry name" value="Glycoside hydrolase/deacetylase"/>
    <property type="match status" value="1"/>
</dbReference>
<comment type="caution">
    <text evidence="2">The sequence shown here is derived from an EMBL/GenBank/DDBJ whole genome shotgun (WGS) entry which is preliminary data.</text>
</comment>
<reference evidence="2 3" key="1">
    <citation type="journal article" date="2016" name="Nat. Commun.">
        <title>Thousands of microbial genomes shed light on interconnected biogeochemical processes in an aquifer system.</title>
        <authorList>
            <person name="Anantharaman K."/>
            <person name="Brown C.T."/>
            <person name="Hug L.A."/>
            <person name="Sharon I."/>
            <person name="Castelle C.J."/>
            <person name="Probst A.J."/>
            <person name="Thomas B.C."/>
            <person name="Singh A."/>
            <person name="Wilkins M.J."/>
            <person name="Karaoz U."/>
            <person name="Brodie E.L."/>
            <person name="Williams K.H."/>
            <person name="Hubbard S.S."/>
            <person name="Banfield J.F."/>
        </authorList>
    </citation>
    <scope>NUCLEOTIDE SEQUENCE [LARGE SCALE GENOMIC DNA]</scope>
</reference>
<sequence>MTLGKIWRFFIKKAVLVTVLFLIVGGYLGVSFWNSRLSTDTVAEAAPNPEQVFTKVSVDRQWVLLGEEFTFKQKSLPFRVELSPEFADISLNYMVSGTDLQGRMIRDGTGRYWAEIFVGNLKPGKYTVFAQIESGSGTVASPKAEFQVSYPLYVAWTLDWEGEIIPDKNLAAIDAIANNHKIPITHFFNPRIYISPATTSPARADYLTSWVIKRKRTRGDAIGLHLHMFYDMVKAAGVEPRHSPDRGGRIDDGSDILISGYTYEETVKILNWSKNLFEEEGLGTPNMFRAGGWYADEETLKALDDTGFVADSSGRTKYFTGTKAIKGPWDLAETTQPYHPNIYNQNSSEYPTLGLWEFPNNGADSYAFSESELYSRFTANFKGSPLSKRTIVTYLSHPEYFWVDDLKLKTLFTRIDKHLNSLDGGPVIYVTLEEAYRIWAENGY</sequence>
<dbReference type="AlphaFoldDB" id="A0A1F4VZX9"/>
<gene>
    <name evidence="2" type="ORF">A2890_02440</name>
</gene>
<keyword evidence="1" id="KW-0472">Membrane</keyword>
<protein>
    <submittedName>
        <fullName evidence="2">Uncharacterized protein</fullName>
    </submittedName>
</protein>
<keyword evidence="1" id="KW-1133">Transmembrane helix</keyword>
<dbReference type="STRING" id="1802628.A2890_02440"/>
<dbReference type="Proteomes" id="UP000176967">
    <property type="component" value="Unassembled WGS sequence"/>
</dbReference>
<dbReference type="InterPro" id="IPR011330">
    <property type="entry name" value="Glyco_hydro/deAcase_b/a-brl"/>
</dbReference>
<accession>A0A1F4VZX9</accession>
<evidence type="ECO:0000313" key="2">
    <source>
        <dbReference type="EMBL" id="OGC62739.1"/>
    </source>
</evidence>
<keyword evidence="1" id="KW-0812">Transmembrane</keyword>
<evidence type="ECO:0000256" key="1">
    <source>
        <dbReference type="SAM" id="Phobius"/>
    </source>
</evidence>
<dbReference type="Gene3D" id="3.20.20.370">
    <property type="entry name" value="Glycoside hydrolase/deacetylase"/>
    <property type="match status" value="1"/>
</dbReference>
<organism evidence="2 3">
    <name type="scientific">candidate division WWE3 bacterium RIFCSPLOWO2_01_FULL_53_14</name>
    <dbReference type="NCBI Taxonomy" id="1802628"/>
    <lineage>
        <taxon>Bacteria</taxon>
        <taxon>Katanobacteria</taxon>
    </lineage>
</organism>
<name>A0A1F4VZX9_UNCKA</name>
<proteinExistence type="predicted"/>